<dbReference type="Proteomes" id="UP000645828">
    <property type="component" value="Unassembled WGS sequence"/>
</dbReference>
<feature type="compositionally biased region" description="Basic and acidic residues" evidence="1">
    <location>
        <begin position="160"/>
        <end position="173"/>
    </location>
</feature>
<feature type="region of interest" description="Disordered" evidence="1">
    <location>
        <begin position="143"/>
        <end position="232"/>
    </location>
</feature>
<reference evidence="2" key="1">
    <citation type="submission" date="2020-12" db="EMBL/GenBank/DDBJ databases">
        <authorList>
            <consortium name="Molecular Ecology Group"/>
        </authorList>
    </citation>
    <scope>NUCLEOTIDE SEQUENCE</scope>
    <source>
        <strain evidence="2">TBG_1078</strain>
    </source>
</reference>
<feature type="compositionally biased region" description="Basic and acidic residues" evidence="1">
    <location>
        <begin position="7"/>
        <end position="40"/>
    </location>
</feature>
<proteinExistence type="predicted"/>
<evidence type="ECO:0000256" key="1">
    <source>
        <dbReference type="SAM" id="MobiDB-lite"/>
    </source>
</evidence>
<sequence>MALRGALGEDRGEEAGRGRGLRAEAPDPAGLRDRREEGRGRGAGGGGQADRLPSPPPGRTAPGEERRLETPEAPAWGSRRGPPRLRGRPSIPAPPRPRHAHRHALHPGLATPPTQPRPPSIPAEAGGSCPCLSARMQGWLVEGVQPDTSRWRRMAGGDSPGDRSCETAEDRGRLPRPLPARTRWALLQRPLLPGARGAGSADRGAPQPAPPTRPPSETPPPRNRIPGMSGSRLESKYCGLGVRETQLRLFLISQNKNKNLCRHR</sequence>
<dbReference type="EMBL" id="CAJHUB010000757">
    <property type="protein sequence ID" value="CAD7684540.1"/>
    <property type="molecule type" value="Genomic_DNA"/>
</dbReference>
<dbReference type="AlphaFoldDB" id="A0A811Z6Z5"/>
<organism evidence="2 3">
    <name type="scientific">Nyctereutes procyonoides</name>
    <name type="common">Raccoon dog</name>
    <name type="synonym">Canis procyonoides</name>
    <dbReference type="NCBI Taxonomy" id="34880"/>
    <lineage>
        <taxon>Eukaryota</taxon>
        <taxon>Metazoa</taxon>
        <taxon>Chordata</taxon>
        <taxon>Craniata</taxon>
        <taxon>Vertebrata</taxon>
        <taxon>Euteleostomi</taxon>
        <taxon>Mammalia</taxon>
        <taxon>Eutheria</taxon>
        <taxon>Laurasiatheria</taxon>
        <taxon>Carnivora</taxon>
        <taxon>Caniformia</taxon>
        <taxon>Canidae</taxon>
        <taxon>Nyctereutes</taxon>
    </lineage>
</organism>
<evidence type="ECO:0000313" key="2">
    <source>
        <dbReference type="EMBL" id="CAD7684540.1"/>
    </source>
</evidence>
<feature type="compositionally biased region" description="Pro residues" evidence="1">
    <location>
        <begin position="207"/>
        <end position="223"/>
    </location>
</feature>
<evidence type="ECO:0000313" key="3">
    <source>
        <dbReference type="Proteomes" id="UP000645828"/>
    </source>
</evidence>
<feature type="compositionally biased region" description="Basic residues" evidence="1">
    <location>
        <begin position="96"/>
        <end position="105"/>
    </location>
</feature>
<protein>
    <submittedName>
        <fullName evidence="2">(raccoon dog) hypothetical protein</fullName>
    </submittedName>
</protein>
<feature type="region of interest" description="Disordered" evidence="1">
    <location>
        <begin position="1"/>
        <end position="131"/>
    </location>
</feature>
<keyword evidence="3" id="KW-1185">Reference proteome</keyword>
<name>A0A811Z6Z5_NYCPR</name>
<comment type="caution">
    <text evidence="2">The sequence shown here is derived from an EMBL/GenBank/DDBJ whole genome shotgun (WGS) entry which is preliminary data.</text>
</comment>
<feature type="compositionally biased region" description="Low complexity" evidence="1">
    <location>
        <begin position="194"/>
        <end position="206"/>
    </location>
</feature>
<accession>A0A811Z6Z5</accession>
<gene>
    <name evidence="2" type="ORF">NYPRO_LOCUS17333</name>
</gene>